<dbReference type="HAMAP" id="MF_02003">
    <property type="entry name" value="Ile_tRNA_synth_type2"/>
    <property type="match status" value="1"/>
</dbReference>
<dbReference type="CDD" id="cd00818">
    <property type="entry name" value="IleRS_core"/>
    <property type="match status" value="1"/>
</dbReference>
<evidence type="ECO:0000256" key="8">
    <source>
        <dbReference type="HAMAP-Rule" id="MF_02003"/>
    </source>
</evidence>
<comment type="function">
    <text evidence="6 8">Catalyzes the attachment of isoleucine to tRNA(Ile). As IleRS can inadvertently accommodate and process structurally similar amino acids such as valine, to avoid such errors it has two additional distinct tRNA(Ile)-dependent editing activities. One activity is designated as 'pretransfer' editing and involves the hydrolysis of activated Val-AMP. The other activity is designated 'posttransfer' editing and involves deacylation of mischarged Val-tRNA(Ile).</text>
</comment>
<reference evidence="11 12" key="1">
    <citation type="submission" date="2016-01" db="EMBL/GenBank/DDBJ databases">
        <title>Whole genome sequencing of Myroides marinus L41.</title>
        <authorList>
            <person name="Hong K.W."/>
        </authorList>
    </citation>
    <scope>NUCLEOTIDE SEQUENCE [LARGE SCALE GENOMIC DNA]</scope>
    <source>
        <strain evidence="11 12">L41</strain>
    </source>
</reference>
<dbReference type="EMBL" id="LQNU01000083">
    <property type="protein sequence ID" value="KZE75526.1"/>
    <property type="molecule type" value="Genomic_DNA"/>
</dbReference>
<evidence type="ECO:0000313" key="12">
    <source>
        <dbReference type="Proteomes" id="UP000076630"/>
    </source>
</evidence>
<dbReference type="NCBIfam" id="TIGR00392">
    <property type="entry name" value="ileS"/>
    <property type="match status" value="1"/>
</dbReference>
<comment type="cofactor">
    <cofactor evidence="8">
        <name>Zn(2+)</name>
        <dbReference type="ChEBI" id="CHEBI:29105"/>
    </cofactor>
</comment>
<dbReference type="CDD" id="cd07961">
    <property type="entry name" value="Anticodon_Ia_Ile_ABEc"/>
    <property type="match status" value="1"/>
</dbReference>
<dbReference type="GO" id="GO:0004822">
    <property type="term" value="F:isoleucine-tRNA ligase activity"/>
    <property type="evidence" value="ECO:0007669"/>
    <property type="project" value="UniProtKB-UniRule"/>
</dbReference>
<dbReference type="AlphaFoldDB" id="A0A163VX16"/>
<dbReference type="Gene3D" id="3.30.720.200">
    <property type="match status" value="1"/>
</dbReference>
<dbReference type="PRINTS" id="PR00984">
    <property type="entry name" value="TRNASYNTHILE"/>
</dbReference>
<dbReference type="InterPro" id="IPR002300">
    <property type="entry name" value="aa-tRNA-synth_Ia"/>
</dbReference>
<dbReference type="RefSeq" id="WP_038987269.1">
    <property type="nucleotide sequence ID" value="NZ_JACAJR010000002.1"/>
</dbReference>
<feature type="short sequence motif" description="'HIGH' region" evidence="8">
    <location>
        <begin position="50"/>
        <end position="60"/>
    </location>
</feature>
<evidence type="ECO:0000256" key="4">
    <source>
        <dbReference type="ARBA" id="ARBA00022917"/>
    </source>
</evidence>
<accession>A0A163VX16</accession>
<feature type="short sequence motif" description="'KMSKS' region" evidence="8">
    <location>
        <begin position="682"/>
        <end position="686"/>
    </location>
</feature>
<dbReference type="Gene3D" id="3.40.50.620">
    <property type="entry name" value="HUPs"/>
    <property type="match status" value="2"/>
</dbReference>
<sequence>MSTKFTEYKNLDMSGVASEMLEFWKEQSIFEKSISTREDNKPFVFFEGPPSANGKPGIHHVMARAIKDIFCRYKTQKGYQVKRKAGWDTHGLPVELGTEKELGITKEDIGTKITVEEYNQACKRTVMRYTDLWNDLTEKMGYWVDMNDPYVTYKSKYMESVWWLLKQIYDKDLLYKGYTIQPYSPKAGTGLSSHEINQPGAYKDITDTTIVAQFKAIDETLPAFLQGFGTIHFLAWTTTPWTLPSNTALTVGPKIDYVLVKSFNQYTGEAINVVLGKPLVGKQFAGKFAAVETEEELNAYKEGDKKIPYLVVKEFKGADLVGTKYEQLLPYTLPYQNPENAFRVIAGDFVTTEDGTGIVHTAPTFGADDAKVAKEATPEVPPMLILDADENPVPLVDLQGRFVKEMGDLAGKYVKNEYYDDGQAPERSVDVEIAIRLKEENKAFKVEKYVHSYPHCWRTNKPVLYYPLDSWFIKITEVKERMFELNEEVNWKPKATGEGRFGNWIKNANDWNLSRSRYWGIPLPIWRSEDKTEELVVGSVEELMKEIEKSMAAGIQTTNPFEGFVVGDMSEENYDLVDLHKNVVDNIVLVSPSGKPMRRESDLIDVWFDSGSMPYAQWHYPFENKELIDNNQSYPADFIAEGVDQTRGWFYTLHAIATLVFDTKAYKNVVSNGLVLDKNGLKMSKSLGNTVDPFETLAEHGPDATRWYMISNANPWDNLKFDLDGITEVRRKFFGTLYNTYNFFALYANIDGFKYEEKDIPLADRPEIDRWILSELNTLVQRVDEFYAEYEPTKAARAITDFVTENLSNWYVRLCRRRFWKGEYAQDKIAAYQTLYTCLLTVSKLGAPIAPFFMDKLYRDLTLATHGESFESVHLANFPEFKEEFVDKALESRMQKAQIISSLVLSLRKKEMIKVRQPLQRVMIPVLDVNQKNEILAIADLIKAEVNVKEIELLDDASGILVKQIKPNFKTLGPRFGKDMGLIANKIQGFGQEEIAELERKGEITLDISDKSVNLTVADVEITSQDIEGWLVANEGGLTVALDITISPELRKEGISRELVNRIQNIRKDSGLEVTDKITVKILEEKEIKEAVLANEDYIKSETLTHTLEFVTELSEGVDVEFDELKTRVLILK</sequence>
<comment type="subcellular location">
    <subcellularLocation>
        <location evidence="8">Cytoplasm</location>
    </subcellularLocation>
</comment>
<dbReference type="Proteomes" id="UP000076630">
    <property type="component" value="Unassembled WGS sequence"/>
</dbReference>
<dbReference type="PANTHER" id="PTHR42780">
    <property type="entry name" value="SOLEUCYL-TRNA SYNTHETASE"/>
    <property type="match status" value="1"/>
</dbReference>
<dbReference type="InterPro" id="IPR014729">
    <property type="entry name" value="Rossmann-like_a/b/a_fold"/>
</dbReference>
<keyword evidence="5 8" id="KW-0030">Aminoacyl-tRNA synthetase</keyword>
<dbReference type="InterPro" id="IPR013155">
    <property type="entry name" value="M/V/L/I-tRNA-synth_anticd-bd"/>
</dbReference>
<evidence type="ECO:0000256" key="3">
    <source>
        <dbReference type="ARBA" id="ARBA00022840"/>
    </source>
</evidence>
<evidence type="ECO:0000256" key="7">
    <source>
        <dbReference type="ARBA" id="ARBA00048359"/>
    </source>
</evidence>
<keyword evidence="8" id="KW-0963">Cytoplasm</keyword>
<dbReference type="InterPro" id="IPR002301">
    <property type="entry name" value="Ile-tRNA-ligase"/>
</dbReference>
<dbReference type="SUPFAM" id="SSF50677">
    <property type="entry name" value="ValRS/IleRS/LeuRS editing domain"/>
    <property type="match status" value="1"/>
</dbReference>
<protein>
    <recommendedName>
        <fullName evidence="8">Isoleucine--tRNA ligase</fullName>
        <ecNumber evidence="8">6.1.1.5</ecNumber>
    </recommendedName>
    <alternativeName>
        <fullName evidence="8">Isoleucyl-tRNA synthetase</fullName>
        <shortName evidence="8">IleRS</shortName>
    </alternativeName>
</protein>
<dbReference type="GO" id="GO:0006428">
    <property type="term" value="P:isoleucyl-tRNA aminoacylation"/>
    <property type="evidence" value="ECO:0007669"/>
    <property type="project" value="UniProtKB-UniRule"/>
</dbReference>
<proteinExistence type="inferred from homology"/>
<dbReference type="Gene3D" id="1.10.730.10">
    <property type="entry name" value="Isoleucyl-tRNA Synthetase, Domain 1"/>
    <property type="match status" value="1"/>
</dbReference>
<dbReference type="GO" id="GO:0000049">
    <property type="term" value="F:tRNA binding"/>
    <property type="evidence" value="ECO:0007669"/>
    <property type="project" value="InterPro"/>
</dbReference>
<gene>
    <name evidence="8" type="primary">ileS</name>
    <name evidence="11" type="ORF">AV926_01960</name>
</gene>
<dbReference type="PANTHER" id="PTHR42780:SF1">
    <property type="entry name" value="ISOLEUCINE--TRNA LIGASE, CYTOPLASMIC"/>
    <property type="match status" value="1"/>
</dbReference>
<evidence type="ECO:0000256" key="2">
    <source>
        <dbReference type="ARBA" id="ARBA00022741"/>
    </source>
</evidence>
<dbReference type="InterPro" id="IPR033709">
    <property type="entry name" value="Anticodon_Ile_ABEc"/>
</dbReference>
<evidence type="ECO:0000256" key="1">
    <source>
        <dbReference type="ARBA" id="ARBA00022598"/>
    </source>
</evidence>
<dbReference type="InterPro" id="IPR009008">
    <property type="entry name" value="Val/Leu/Ile-tRNA-synth_edit"/>
</dbReference>
<feature type="domain" description="Methionyl/Valyl/Leucyl/Isoleucyl-tRNA synthetase anticodon-binding" evidence="10">
    <location>
        <begin position="769"/>
        <end position="920"/>
    </location>
</feature>
<dbReference type="InterPro" id="IPR023586">
    <property type="entry name" value="Ile-tRNA-ligase_type2"/>
</dbReference>
<dbReference type="GO" id="GO:0008270">
    <property type="term" value="F:zinc ion binding"/>
    <property type="evidence" value="ECO:0007669"/>
    <property type="project" value="UniProtKB-UniRule"/>
</dbReference>
<evidence type="ECO:0000256" key="5">
    <source>
        <dbReference type="ARBA" id="ARBA00023146"/>
    </source>
</evidence>
<dbReference type="EC" id="6.1.1.5" evidence="8"/>
<keyword evidence="1 8" id="KW-0436">Ligase</keyword>
<dbReference type="SUPFAM" id="SSF52374">
    <property type="entry name" value="Nucleotidylyl transferase"/>
    <property type="match status" value="1"/>
</dbReference>
<keyword evidence="3 8" id="KW-0067">ATP-binding</keyword>
<name>A0A163VX16_9FLAO</name>
<evidence type="ECO:0000256" key="6">
    <source>
        <dbReference type="ARBA" id="ARBA00025217"/>
    </source>
</evidence>
<evidence type="ECO:0000259" key="10">
    <source>
        <dbReference type="Pfam" id="PF08264"/>
    </source>
</evidence>
<comment type="caution">
    <text evidence="11">The sequence shown here is derived from an EMBL/GenBank/DDBJ whole genome shotgun (WGS) entry which is preliminary data.</text>
</comment>
<dbReference type="InterPro" id="IPR009080">
    <property type="entry name" value="tRNAsynth_Ia_anticodon-bd"/>
</dbReference>
<comment type="catalytic activity">
    <reaction evidence="7 8">
        <text>tRNA(Ile) + L-isoleucine + ATP = L-isoleucyl-tRNA(Ile) + AMP + diphosphate</text>
        <dbReference type="Rhea" id="RHEA:11060"/>
        <dbReference type="Rhea" id="RHEA-COMP:9666"/>
        <dbReference type="Rhea" id="RHEA-COMP:9695"/>
        <dbReference type="ChEBI" id="CHEBI:30616"/>
        <dbReference type="ChEBI" id="CHEBI:33019"/>
        <dbReference type="ChEBI" id="CHEBI:58045"/>
        <dbReference type="ChEBI" id="CHEBI:78442"/>
        <dbReference type="ChEBI" id="CHEBI:78528"/>
        <dbReference type="ChEBI" id="CHEBI:456215"/>
        <dbReference type="EC" id="6.1.1.5"/>
    </reaction>
</comment>
<evidence type="ECO:0000313" key="11">
    <source>
        <dbReference type="EMBL" id="KZE75526.1"/>
    </source>
</evidence>
<dbReference type="GO" id="GO:0005737">
    <property type="term" value="C:cytoplasm"/>
    <property type="evidence" value="ECO:0007669"/>
    <property type="project" value="UniProtKB-SubCell"/>
</dbReference>
<organism evidence="11 12">
    <name type="scientific">Myroides marinus</name>
    <dbReference type="NCBI Taxonomy" id="703342"/>
    <lineage>
        <taxon>Bacteria</taxon>
        <taxon>Pseudomonadati</taxon>
        <taxon>Bacteroidota</taxon>
        <taxon>Flavobacteriia</taxon>
        <taxon>Flavobacteriales</taxon>
        <taxon>Flavobacteriaceae</taxon>
        <taxon>Myroides</taxon>
    </lineage>
</organism>
<evidence type="ECO:0000259" key="9">
    <source>
        <dbReference type="Pfam" id="PF00133"/>
    </source>
</evidence>
<dbReference type="SUPFAM" id="SSF47323">
    <property type="entry name" value="Anticodon-binding domain of a subclass of class I aminoacyl-tRNA synthetases"/>
    <property type="match status" value="1"/>
</dbReference>
<dbReference type="OrthoDB" id="9810365at2"/>
<dbReference type="Pfam" id="PF19302">
    <property type="entry name" value="DUF5915"/>
    <property type="match status" value="1"/>
</dbReference>
<feature type="binding site" evidence="8">
    <location>
        <position position="685"/>
    </location>
    <ligand>
        <name>ATP</name>
        <dbReference type="ChEBI" id="CHEBI:30616"/>
    </ligand>
</feature>
<dbReference type="Pfam" id="PF00133">
    <property type="entry name" value="tRNA-synt_1"/>
    <property type="match status" value="1"/>
</dbReference>
<keyword evidence="4 8" id="KW-0648">Protein biosynthesis</keyword>
<keyword evidence="8" id="KW-0479">Metal-binding</keyword>
<comment type="subunit">
    <text evidence="8">Monomer.</text>
</comment>
<dbReference type="GO" id="GO:0005524">
    <property type="term" value="F:ATP binding"/>
    <property type="evidence" value="ECO:0007669"/>
    <property type="project" value="UniProtKB-UniRule"/>
</dbReference>
<comment type="similarity">
    <text evidence="8">Belongs to the class-I aminoacyl-tRNA synthetase family. IleS type 2 subfamily.</text>
</comment>
<dbReference type="Pfam" id="PF08264">
    <property type="entry name" value="Anticodon_1"/>
    <property type="match status" value="1"/>
</dbReference>
<dbReference type="GO" id="GO:0002161">
    <property type="term" value="F:aminoacyl-tRNA deacylase activity"/>
    <property type="evidence" value="ECO:0007669"/>
    <property type="project" value="InterPro"/>
</dbReference>
<keyword evidence="8" id="KW-0862">Zinc</keyword>
<comment type="domain">
    <text evidence="8">IleRS has two distinct active sites: one for aminoacylation and one for editing. The misactivated valine is translocated from the active site to the editing site, which sterically excludes the correctly activated isoleucine. The single editing site contains two valyl binding pockets, one specific for each substrate (Val-AMP or Val-tRNA(Ile)).</text>
</comment>
<keyword evidence="12" id="KW-1185">Reference proteome</keyword>
<feature type="domain" description="Aminoacyl-tRNA synthetase class Ia" evidence="9">
    <location>
        <begin position="20"/>
        <end position="720"/>
    </location>
</feature>
<keyword evidence="2 8" id="KW-0547">Nucleotide-binding</keyword>